<keyword evidence="1" id="KW-0812">Transmembrane</keyword>
<name>A0A8T0H0Z2_CERPU</name>
<reference evidence="2" key="1">
    <citation type="submission" date="2020-06" db="EMBL/GenBank/DDBJ databases">
        <title>WGS assembly of Ceratodon purpureus strain R40.</title>
        <authorList>
            <person name="Carey S.B."/>
            <person name="Jenkins J."/>
            <person name="Shu S."/>
            <person name="Lovell J.T."/>
            <person name="Sreedasyam A."/>
            <person name="Maumus F."/>
            <person name="Tiley G.P."/>
            <person name="Fernandez-Pozo N."/>
            <person name="Barry K."/>
            <person name="Chen C."/>
            <person name="Wang M."/>
            <person name="Lipzen A."/>
            <person name="Daum C."/>
            <person name="Saski C.A."/>
            <person name="Payton A.C."/>
            <person name="Mcbreen J.C."/>
            <person name="Conrad R.E."/>
            <person name="Kollar L.M."/>
            <person name="Olsson S."/>
            <person name="Huttunen S."/>
            <person name="Landis J.B."/>
            <person name="Wickett N.J."/>
            <person name="Johnson M.G."/>
            <person name="Rensing S.A."/>
            <person name="Grimwood J."/>
            <person name="Schmutz J."/>
            <person name="Mcdaniel S.F."/>
        </authorList>
    </citation>
    <scope>NUCLEOTIDE SEQUENCE</scope>
    <source>
        <strain evidence="2">R40</strain>
    </source>
</reference>
<feature type="transmembrane region" description="Helical" evidence="1">
    <location>
        <begin position="170"/>
        <end position="188"/>
    </location>
</feature>
<evidence type="ECO:0000313" key="2">
    <source>
        <dbReference type="EMBL" id="KAG0564990.1"/>
    </source>
</evidence>
<keyword evidence="1" id="KW-0472">Membrane</keyword>
<dbReference type="EMBL" id="CM026429">
    <property type="protein sequence ID" value="KAG0564990.1"/>
    <property type="molecule type" value="Genomic_DNA"/>
</dbReference>
<accession>A0A8T0H0Z2</accession>
<dbReference type="Proteomes" id="UP000822688">
    <property type="component" value="Chromosome 8"/>
</dbReference>
<comment type="caution">
    <text evidence="2">The sequence shown here is derived from an EMBL/GenBank/DDBJ whole genome shotgun (WGS) entry which is preliminary data.</text>
</comment>
<sequence>MGEMGVVSFEEALAVACFASFCSILGALVVMFISQPGSAYVSRPWLYAIIKSFLSGAVTMATFVNSDHTACKGTVGWATVITGSLTAGFASAAVGHDPPKDVALTEHEWNELVKREFESPRARQRDLQGGILTAVVIGLRNLAYGVWFFSSMSVWQRFMLEMSGTSLLRFLAPQFIVLGAAVAVPMYFGGGKWSALLAVAVSSAAFPLGYTVATLALPSNDVVCWSVEFAGYRAMGMIQALTLLYFFTSSLQNAPTRHCLIASTFGLACMVGIR</sequence>
<evidence type="ECO:0000313" key="3">
    <source>
        <dbReference type="Proteomes" id="UP000822688"/>
    </source>
</evidence>
<feature type="transmembrane region" description="Helical" evidence="1">
    <location>
        <begin position="45"/>
        <end position="63"/>
    </location>
</feature>
<feature type="transmembrane region" description="Helical" evidence="1">
    <location>
        <begin position="12"/>
        <end position="33"/>
    </location>
</feature>
<protein>
    <submittedName>
        <fullName evidence="2">Uncharacterized protein</fullName>
    </submittedName>
</protein>
<feature type="transmembrane region" description="Helical" evidence="1">
    <location>
        <begin position="131"/>
        <end position="150"/>
    </location>
</feature>
<keyword evidence="1" id="KW-1133">Transmembrane helix</keyword>
<organism evidence="2 3">
    <name type="scientific">Ceratodon purpureus</name>
    <name type="common">Fire moss</name>
    <name type="synonym">Dicranum purpureum</name>
    <dbReference type="NCBI Taxonomy" id="3225"/>
    <lineage>
        <taxon>Eukaryota</taxon>
        <taxon>Viridiplantae</taxon>
        <taxon>Streptophyta</taxon>
        <taxon>Embryophyta</taxon>
        <taxon>Bryophyta</taxon>
        <taxon>Bryophytina</taxon>
        <taxon>Bryopsida</taxon>
        <taxon>Dicranidae</taxon>
        <taxon>Pseudoditrichales</taxon>
        <taxon>Ditrichaceae</taxon>
        <taxon>Ceratodon</taxon>
    </lineage>
</organism>
<keyword evidence="3" id="KW-1185">Reference proteome</keyword>
<feature type="transmembrane region" description="Helical" evidence="1">
    <location>
        <begin position="195"/>
        <end position="217"/>
    </location>
</feature>
<dbReference type="AlphaFoldDB" id="A0A8T0H0Z2"/>
<evidence type="ECO:0000256" key="1">
    <source>
        <dbReference type="SAM" id="Phobius"/>
    </source>
</evidence>
<gene>
    <name evidence="2" type="ORF">KC19_8G154700</name>
</gene>
<proteinExistence type="predicted"/>
<feature type="transmembrane region" description="Helical" evidence="1">
    <location>
        <begin position="75"/>
        <end position="94"/>
    </location>
</feature>
<feature type="transmembrane region" description="Helical" evidence="1">
    <location>
        <begin position="229"/>
        <end position="247"/>
    </location>
</feature>